<dbReference type="InterPro" id="IPR001841">
    <property type="entry name" value="Znf_RING"/>
</dbReference>
<feature type="coiled-coil region" evidence="15">
    <location>
        <begin position="366"/>
        <end position="435"/>
    </location>
</feature>
<dbReference type="PANTHER" id="PTHR23163:SF0">
    <property type="entry name" value="E3 UBIQUITIN-PROTEIN LIGASE BRE1"/>
    <property type="match status" value="1"/>
</dbReference>
<evidence type="ECO:0000313" key="18">
    <source>
        <dbReference type="Proteomes" id="UP000034350"/>
    </source>
</evidence>
<dbReference type="VEuPathDB" id="MicrosporidiaDB:NCER_100393"/>
<dbReference type="InterPro" id="IPR013083">
    <property type="entry name" value="Znf_RING/FYVE/PHD"/>
</dbReference>
<dbReference type="PROSITE" id="PS00518">
    <property type="entry name" value="ZF_RING_1"/>
    <property type="match status" value="1"/>
</dbReference>
<comment type="catalytic activity">
    <reaction evidence="1 14">
        <text>S-ubiquitinyl-[E2 ubiquitin-conjugating enzyme]-L-cysteine + [acceptor protein]-L-lysine = [E2 ubiquitin-conjugating enzyme]-L-cysteine + N(6)-ubiquitinyl-[acceptor protein]-L-lysine.</text>
        <dbReference type="EC" id="2.3.2.27"/>
    </reaction>
</comment>
<keyword evidence="6 14" id="KW-0479">Metal-binding</keyword>
<keyword evidence="8 14" id="KW-0833">Ubl conjugation pathway</keyword>
<evidence type="ECO:0000256" key="7">
    <source>
        <dbReference type="ARBA" id="ARBA00022771"/>
    </source>
</evidence>
<proteinExistence type="inferred from homology"/>
<comment type="subcellular location">
    <subcellularLocation>
        <location evidence="2 14">Nucleus</location>
    </subcellularLocation>
</comment>
<feature type="coiled-coil region" evidence="15">
    <location>
        <begin position="310"/>
        <end position="337"/>
    </location>
</feature>
<dbReference type="GO" id="GO:0008270">
    <property type="term" value="F:zinc ion binding"/>
    <property type="evidence" value="ECO:0007669"/>
    <property type="project" value="UniProtKB-KW"/>
</dbReference>
<feature type="coiled-coil region" evidence="15">
    <location>
        <begin position="203"/>
        <end position="230"/>
    </location>
</feature>
<evidence type="ECO:0000256" key="15">
    <source>
        <dbReference type="SAM" id="Coils"/>
    </source>
</evidence>
<keyword evidence="12 14" id="KW-0539">Nucleus</keyword>
<comment type="caution">
    <text evidence="17">The sequence shown here is derived from an EMBL/GenBank/DDBJ whole genome shotgun (WGS) entry which is preliminary data.</text>
</comment>
<sequence>MNKKKHKPEYCIEKVNLQLKKLLNEENIISMQKCYLFTQLKIYKDLYNTLEQKYKNLEIENCKLLKKHIDDNKICNKENITNSNYELDDSVNNIENIVNNYKINIKEQYDGEYESVSELISNLRQILQERDKAIIELENKIIKLQIMSKTVQSTDANTEEETTRNDIINLKTKVEYSLIEKERLIINSNYKIIESKVKYEEFYKKYNNISENYNNTLLKLEELKNFVKEKDFKKNEQIRLLNEKIQNTKTHLEFLYNTINDFCKLNNEIKNQCVSICKLNTDLANKLKNYKLFENKENLCSGDEFYDTEISNLLEACDFLTQDNKNLQLEVNILERDRCCRNFKTDIFFKNNLYPPNDYYKFIDDIAKQKKVISDLSQELKAVTAEKNRLIRINVERMKISDKYKDELRIKNIENVCLEKKLEDMENMIKDMKNEIFDRLSTCNKQQFSTPFVTCTLCETNAKNIAISSCMHTFCDVCINTRIKLRDRKCPTCGISYNVSDVKRFFL</sequence>
<dbReference type="OMA" id="EFTEMEN"/>
<keyword evidence="5 14" id="KW-0808">Transferase</keyword>
<name>A0A0F9WAG8_9MICR</name>
<dbReference type="GO" id="GO:0005634">
    <property type="term" value="C:nucleus"/>
    <property type="evidence" value="ECO:0007669"/>
    <property type="project" value="UniProtKB-SubCell"/>
</dbReference>
<evidence type="ECO:0000256" key="12">
    <source>
        <dbReference type="ARBA" id="ARBA00023242"/>
    </source>
</evidence>
<accession>A0A0F9WAG8</accession>
<dbReference type="GO" id="GO:0033503">
    <property type="term" value="C:HULC complex"/>
    <property type="evidence" value="ECO:0007669"/>
    <property type="project" value="TreeGrafter"/>
</dbReference>
<evidence type="ECO:0000256" key="2">
    <source>
        <dbReference type="ARBA" id="ARBA00004123"/>
    </source>
</evidence>
<reference evidence="17 18" key="1">
    <citation type="journal article" date="2015" name="Environ. Microbiol.">
        <title>Genome analyses suggest the presence of polyploidy and recent human-driven expansions in eight global populations of the honeybee pathogen Nosema ceranae.</title>
        <authorList>
            <person name="Pelin A."/>
            <person name="Selman M."/>
            <person name="Aris-Brosou S."/>
            <person name="Farinelli L."/>
            <person name="Corradi N."/>
        </authorList>
    </citation>
    <scope>NUCLEOTIDE SEQUENCE [LARGE SCALE GENOMIC DNA]</scope>
    <source>
        <strain evidence="17 18">PA08 1199</strain>
    </source>
</reference>
<dbReference type="EC" id="2.3.2.27" evidence="14"/>
<dbReference type="InterPro" id="IPR017907">
    <property type="entry name" value="Znf_RING_CS"/>
</dbReference>
<evidence type="ECO:0000256" key="3">
    <source>
        <dbReference type="ARBA" id="ARBA00004906"/>
    </source>
</evidence>
<comment type="pathway">
    <text evidence="3 14">Protein modification; protein ubiquitination.</text>
</comment>
<evidence type="ECO:0000256" key="14">
    <source>
        <dbReference type="RuleBase" id="RU365038"/>
    </source>
</evidence>
<feature type="domain" description="RING-type" evidence="16">
    <location>
        <begin position="455"/>
        <end position="493"/>
    </location>
</feature>
<dbReference type="Gene3D" id="3.30.40.10">
    <property type="entry name" value="Zinc/RING finger domain, C3HC4 (zinc finger)"/>
    <property type="match status" value="1"/>
</dbReference>
<evidence type="ECO:0000256" key="9">
    <source>
        <dbReference type="ARBA" id="ARBA00022833"/>
    </source>
</evidence>
<evidence type="ECO:0000256" key="1">
    <source>
        <dbReference type="ARBA" id="ARBA00000900"/>
    </source>
</evidence>
<keyword evidence="9 14" id="KW-0862">Zinc</keyword>
<dbReference type="Pfam" id="PF00097">
    <property type="entry name" value="zf-C3HC4"/>
    <property type="match status" value="1"/>
</dbReference>
<dbReference type="RefSeq" id="XP_024330343.1">
    <property type="nucleotide sequence ID" value="XM_024476004.1"/>
</dbReference>
<dbReference type="GO" id="GO:0006325">
    <property type="term" value="P:chromatin organization"/>
    <property type="evidence" value="ECO:0007669"/>
    <property type="project" value="UniProtKB-KW"/>
</dbReference>
<dbReference type="PANTHER" id="PTHR23163">
    <property type="entry name" value="RING FINGER PROTEIN-RELATED"/>
    <property type="match status" value="1"/>
</dbReference>
<keyword evidence="11 14" id="KW-0175">Coiled coil</keyword>
<dbReference type="PROSITE" id="PS50089">
    <property type="entry name" value="ZF_RING_2"/>
    <property type="match status" value="1"/>
</dbReference>
<evidence type="ECO:0000256" key="4">
    <source>
        <dbReference type="ARBA" id="ARBA00005555"/>
    </source>
</evidence>
<dbReference type="InterPro" id="IPR018957">
    <property type="entry name" value="Znf_C3HC4_RING-type"/>
</dbReference>
<gene>
    <name evidence="17" type="ORF">AAJ76_560004060</name>
</gene>
<organism evidence="17 18">
    <name type="scientific">Vairimorpha ceranae</name>
    <dbReference type="NCBI Taxonomy" id="40302"/>
    <lineage>
        <taxon>Eukaryota</taxon>
        <taxon>Fungi</taxon>
        <taxon>Fungi incertae sedis</taxon>
        <taxon>Microsporidia</taxon>
        <taxon>Nosematidae</taxon>
        <taxon>Vairimorpha</taxon>
    </lineage>
</organism>
<evidence type="ECO:0000256" key="5">
    <source>
        <dbReference type="ARBA" id="ARBA00022679"/>
    </source>
</evidence>
<evidence type="ECO:0000256" key="8">
    <source>
        <dbReference type="ARBA" id="ARBA00022786"/>
    </source>
</evidence>
<dbReference type="GO" id="GO:0061630">
    <property type="term" value="F:ubiquitin protein ligase activity"/>
    <property type="evidence" value="ECO:0007669"/>
    <property type="project" value="UniProtKB-EC"/>
</dbReference>
<dbReference type="VEuPathDB" id="MicrosporidiaDB:AAJ76_560004060"/>
<dbReference type="EMBL" id="JPQZ01000056">
    <property type="protein sequence ID" value="KKO74601.1"/>
    <property type="molecule type" value="Genomic_DNA"/>
</dbReference>
<evidence type="ECO:0000256" key="6">
    <source>
        <dbReference type="ARBA" id="ARBA00022723"/>
    </source>
</evidence>
<evidence type="ECO:0000256" key="13">
    <source>
        <dbReference type="PROSITE-ProRule" id="PRU00175"/>
    </source>
</evidence>
<evidence type="ECO:0000256" key="11">
    <source>
        <dbReference type="ARBA" id="ARBA00023054"/>
    </source>
</evidence>
<evidence type="ECO:0000313" key="17">
    <source>
        <dbReference type="EMBL" id="KKO74601.1"/>
    </source>
</evidence>
<dbReference type="AlphaFoldDB" id="A0A0F9WAG8"/>
<evidence type="ECO:0000259" key="16">
    <source>
        <dbReference type="PROSITE" id="PS50089"/>
    </source>
</evidence>
<keyword evidence="10 14" id="KW-0156">Chromatin regulator</keyword>
<evidence type="ECO:0000256" key="10">
    <source>
        <dbReference type="ARBA" id="ARBA00022853"/>
    </source>
</evidence>
<keyword evidence="18" id="KW-1185">Reference proteome</keyword>
<dbReference type="SMART" id="SM00184">
    <property type="entry name" value="RING"/>
    <property type="match status" value="1"/>
</dbReference>
<dbReference type="VEuPathDB" id="MicrosporidiaDB:G9O61_00g013000"/>
<dbReference type="InterPro" id="IPR013956">
    <property type="entry name" value="E3_ubiquit_lig_Bre1"/>
</dbReference>
<protein>
    <recommendedName>
        <fullName evidence="14">E3 ubiquitin protein ligase</fullName>
        <ecNumber evidence="14">2.3.2.27</ecNumber>
    </recommendedName>
</protein>
<keyword evidence="7 13" id="KW-0863">Zinc-finger</keyword>
<dbReference type="SUPFAM" id="SSF57850">
    <property type="entry name" value="RING/U-box"/>
    <property type="match status" value="1"/>
</dbReference>
<dbReference type="GeneID" id="36320952"/>
<dbReference type="Proteomes" id="UP000034350">
    <property type="component" value="Unassembled WGS sequence"/>
</dbReference>
<comment type="similarity">
    <text evidence="4 14">Belongs to the BRE1 family.</text>
</comment>
<dbReference type="OrthoDB" id="10266039at2759"/>
<dbReference type="UniPathway" id="UPA00143"/>
<dbReference type="GO" id="GO:0016567">
    <property type="term" value="P:protein ubiquitination"/>
    <property type="evidence" value="ECO:0007669"/>
    <property type="project" value="UniProtKB-UniRule"/>
</dbReference>